<evidence type="ECO:0000256" key="8">
    <source>
        <dbReference type="ARBA" id="ARBA00023146"/>
    </source>
</evidence>
<feature type="binding site" evidence="9">
    <location>
        <position position="375"/>
    </location>
    <ligand>
        <name>L-aspartate</name>
        <dbReference type="ChEBI" id="CHEBI:29991"/>
    </ligand>
</feature>
<dbReference type="InterPro" id="IPR012340">
    <property type="entry name" value="NA-bd_OB-fold"/>
</dbReference>
<sequence>MVHMNTQYRTHMIGDLSSSLVGTSVRLAGWVHVVRAQSKIIFLVLRDYDGLVQCVVLPEHAEAFSVAKIVSQESVVSVEGTIVEAKQAQGGLEIQVTSLEVLSASNPELPIPVVERGGNETDQAIRLDYRWIDLRKPEKLLVFKIWTLFEEALRDFFIAERFLQIHSPKLMSSPSESGAEVFEVKYFERSAYLAQSPQFYKQMAMAAGFERVFEVGPVFRAEPSFTTRHATEFTGLDFEMSFIASHKDVMDIWSRAIASAMQRVADQYGEQIKQCYGIDVVVPSLPFPELTMEEAKALLSKRNITSEREGDLSPEEERALGGISKEKYGHEFIFITEYPASVRPFYHMRKEDDPNSTLSFDLIWKGVEITTGAQREHRYDILEAQAKEKGMKLDSIAHYLDFFRYGCPPHGGAGIGFGRMIMLMLNLESIREASYVYRGVKRLTP</sequence>
<reference evidence="11 12" key="1">
    <citation type="journal article" date="2016" name="Nat. Commun.">
        <title>Thousands of microbial genomes shed light on interconnected biogeochemical processes in an aquifer system.</title>
        <authorList>
            <person name="Anantharaman K."/>
            <person name="Brown C.T."/>
            <person name="Hug L.A."/>
            <person name="Sharon I."/>
            <person name="Castelle C.J."/>
            <person name="Probst A.J."/>
            <person name="Thomas B.C."/>
            <person name="Singh A."/>
            <person name="Wilkins M.J."/>
            <person name="Karaoz U."/>
            <person name="Brodie E.L."/>
            <person name="Williams K.H."/>
            <person name="Hubbard S.S."/>
            <person name="Banfield J.F."/>
        </authorList>
    </citation>
    <scope>NUCLEOTIDE SEQUENCE [LARGE SCALE GENOMIC DNA]</scope>
</reference>
<dbReference type="EC" id="6.1.1.12" evidence="9"/>
<name>A0A1G1X235_9BACT</name>
<dbReference type="SUPFAM" id="SSF55681">
    <property type="entry name" value="Class II aaRS and biotin synthetases"/>
    <property type="match status" value="1"/>
</dbReference>
<proteinExistence type="inferred from homology"/>
<dbReference type="GO" id="GO:0017101">
    <property type="term" value="C:aminoacyl-tRNA synthetase multienzyme complex"/>
    <property type="evidence" value="ECO:0007669"/>
    <property type="project" value="TreeGrafter"/>
</dbReference>
<comment type="subcellular location">
    <subcellularLocation>
        <location evidence="1 9">Cytoplasm</location>
    </subcellularLocation>
</comment>
<feature type="binding site" evidence="9">
    <location>
        <position position="368"/>
    </location>
    <ligand>
        <name>ATP</name>
        <dbReference type="ChEBI" id="CHEBI:30616"/>
    </ligand>
</feature>
<feature type="region of interest" description="Aspartate" evidence="9">
    <location>
        <begin position="198"/>
        <end position="201"/>
    </location>
</feature>
<dbReference type="PANTHER" id="PTHR43450:SF1">
    <property type="entry name" value="ASPARTATE--TRNA LIGASE, CYTOPLASMIC"/>
    <property type="match status" value="1"/>
</dbReference>
<dbReference type="FunFam" id="3.30.930.10:FF:000038">
    <property type="entry name" value="Aspartate--tRNA ligase"/>
    <property type="match status" value="1"/>
</dbReference>
<dbReference type="PANTHER" id="PTHR43450">
    <property type="entry name" value="ASPARTYL-TRNA SYNTHETASE"/>
    <property type="match status" value="1"/>
</dbReference>
<gene>
    <name evidence="9" type="primary">aspS</name>
    <name evidence="11" type="ORF">A3D99_02130</name>
</gene>
<feature type="binding site" evidence="9">
    <location>
        <begin position="220"/>
        <end position="222"/>
    </location>
    <ligand>
        <name>ATP</name>
        <dbReference type="ChEBI" id="CHEBI:30616"/>
    </ligand>
</feature>
<dbReference type="NCBIfam" id="NF003483">
    <property type="entry name" value="PRK05159.1"/>
    <property type="match status" value="1"/>
</dbReference>
<evidence type="ECO:0000313" key="11">
    <source>
        <dbReference type="EMBL" id="OGY34033.1"/>
    </source>
</evidence>
<evidence type="ECO:0000256" key="7">
    <source>
        <dbReference type="ARBA" id="ARBA00022917"/>
    </source>
</evidence>
<keyword evidence="3 9" id="KW-0963">Cytoplasm</keyword>
<dbReference type="InterPro" id="IPR004364">
    <property type="entry name" value="Aa-tRNA-synt_II"/>
</dbReference>
<evidence type="ECO:0000259" key="10">
    <source>
        <dbReference type="PROSITE" id="PS50862"/>
    </source>
</evidence>
<feature type="binding site" evidence="9">
    <location>
        <begin position="416"/>
        <end position="419"/>
    </location>
    <ligand>
        <name>ATP</name>
        <dbReference type="ChEBI" id="CHEBI:30616"/>
    </ligand>
</feature>
<evidence type="ECO:0000256" key="1">
    <source>
        <dbReference type="ARBA" id="ARBA00004496"/>
    </source>
</evidence>
<protein>
    <recommendedName>
        <fullName evidence="9">Aspartate--tRNA ligase</fullName>
        <ecNumber evidence="9">6.1.1.12</ecNumber>
    </recommendedName>
    <alternativeName>
        <fullName evidence="9">Aspartyl-tRNA synthetase</fullName>
        <shortName evidence="9">AspRS</shortName>
    </alternativeName>
</protein>
<comment type="caution">
    <text evidence="9">Lacks conserved residue(s) required for the propagation of feature annotation.</text>
</comment>
<dbReference type="Pfam" id="PF01336">
    <property type="entry name" value="tRNA_anti-codon"/>
    <property type="match status" value="1"/>
</dbReference>
<evidence type="ECO:0000313" key="12">
    <source>
        <dbReference type="Proteomes" id="UP000177528"/>
    </source>
</evidence>
<dbReference type="PRINTS" id="PR01042">
    <property type="entry name" value="TRNASYNTHASP"/>
</dbReference>
<dbReference type="PROSITE" id="PS50862">
    <property type="entry name" value="AA_TRNA_LIGASE_II"/>
    <property type="match status" value="1"/>
</dbReference>
<dbReference type="NCBIfam" id="TIGR00458">
    <property type="entry name" value="aspS_nondisc"/>
    <property type="match status" value="1"/>
</dbReference>
<comment type="function">
    <text evidence="9">Catalyzes the attachment of L-aspartate to tRNA(Asp) in a two-step reaction: L-aspartate is first activated by ATP to form Asp-AMP and then transferred to the acceptor end of tRNA(Asp).</text>
</comment>
<dbReference type="AlphaFoldDB" id="A0A1G1X235"/>
<dbReference type="Gene3D" id="3.30.930.10">
    <property type="entry name" value="Bira Bifunctional Protein, Domain 2"/>
    <property type="match status" value="1"/>
</dbReference>
<feature type="binding site" evidence="9">
    <location>
        <position position="176"/>
    </location>
    <ligand>
        <name>L-aspartate</name>
        <dbReference type="ChEBI" id="CHEBI:29991"/>
    </ligand>
</feature>
<keyword evidence="7 9" id="KW-0648">Protein biosynthesis</keyword>
<feature type="binding site" evidence="9">
    <location>
        <position position="371"/>
    </location>
    <ligand>
        <name>L-aspartate</name>
        <dbReference type="ChEBI" id="CHEBI:29991"/>
    </ligand>
</feature>
<organism evidence="11 12">
    <name type="scientific">Candidatus Andersenbacteria bacterium RIFCSPHIGHO2_12_FULL_45_11</name>
    <dbReference type="NCBI Taxonomy" id="1797281"/>
    <lineage>
        <taxon>Bacteria</taxon>
        <taxon>Candidatus Anderseniibacteriota</taxon>
    </lineage>
</organism>
<evidence type="ECO:0000256" key="9">
    <source>
        <dbReference type="HAMAP-Rule" id="MF_02075"/>
    </source>
</evidence>
<dbReference type="InterPro" id="IPR004523">
    <property type="entry name" value="Asp-tRNA_synthase_2"/>
</dbReference>
<dbReference type="InterPro" id="IPR006195">
    <property type="entry name" value="aa-tRNA-synth_II"/>
</dbReference>
<evidence type="ECO:0000256" key="2">
    <source>
        <dbReference type="ARBA" id="ARBA00005312"/>
    </source>
</evidence>
<comment type="similarity">
    <text evidence="2 9">Belongs to the class-II aminoacyl-tRNA synthetase family. Type 2 subfamily.</text>
</comment>
<keyword evidence="6 9" id="KW-0067">ATP-binding</keyword>
<comment type="catalytic activity">
    <reaction evidence="9">
        <text>tRNA(Asp) + L-aspartate + ATP = L-aspartyl-tRNA(Asp) + AMP + diphosphate</text>
        <dbReference type="Rhea" id="RHEA:19649"/>
        <dbReference type="Rhea" id="RHEA-COMP:9660"/>
        <dbReference type="Rhea" id="RHEA-COMP:9678"/>
        <dbReference type="ChEBI" id="CHEBI:29991"/>
        <dbReference type="ChEBI" id="CHEBI:30616"/>
        <dbReference type="ChEBI" id="CHEBI:33019"/>
        <dbReference type="ChEBI" id="CHEBI:78442"/>
        <dbReference type="ChEBI" id="CHEBI:78516"/>
        <dbReference type="ChEBI" id="CHEBI:456215"/>
        <dbReference type="EC" id="6.1.1.12"/>
    </reaction>
</comment>
<dbReference type="InterPro" id="IPR002312">
    <property type="entry name" value="Asp/Asn-tRNA-synth_IIb"/>
</dbReference>
<comment type="caution">
    <text evidence="11">The sequence shown here is derived from an EMBL/GenBank/DDBJ whole genome shotgun (WGS) entry which is preliminary data.</text>
</comment>
<dbReference type="EMBL" id="MHHR01000023">
    <property type="protein sequence ID" value="OGY34033.1"/>
    <property type="molecule type" value="Genomic_DNA"/>
</dbReference>
<dbReference type="GO" id="GO:0004815">
    <property type="term" value="F:aspartate-tRNA ligase activity"/>
    <property type="evidence" value="ECO:0007669"/>
    <property type="project" value="UniProtKB-UniRule"/>
</dbReference>
<dbReference type="Pfam" id="PF00152">
    <property type="entry name" value="tRNA-synt_2"/>
    <property type="match status" value="1"/>
</dbReference>
<feature type="domain" description="Aminoacyl-transfer RNA synthetases class-II family profile" evidence="10">
    <location>
        <begin position="143"/>
        <end position="445"/>
    </location>
</feature>
<dbReference type="InterPro" id="IPR047089">
    <property type="entry name" value="Asp-tRNA-ligase_1_N"/>
</dbReference>
<dbReference type="GO" id="GO:0006422">
    <property type="term" value="P:aspartyl-tRNA aminoacylation"/>
    <property type="evidence" value="ECO:0007669"/>
    <property type="project" value="UniProtKB-UniRule"/>
</dbReference>
<dbReference type="InterPro" id="IPR045864">
    <property type="entry name" value="aa-tRNA-synth_II/BPL/LPL"/>
</dbReference>
<evidence type="ECO:0000256" key="3">
    <source>
        <dbReference type="ARBA" id="ARBA00022490"/>
    </source>
</evidence>
<dbReference type="InterPro" id="IPR004365">
    <property type="entry name" value="NA-bd_OB_tRNA"/>
</dbReference>
<dbReference type="Proteomes" id="UP000177528">
    <property type="component" value="Unassembled WGS sequence"/>
</dbReference>
<evidence type="ECO:0000256" key="6">
    <source>
        <dbReference type="ARBA" id="ARBA00022840"/>
    </source>
</evidence>
<comment type="subunit">
    <text evidence="9">Homodimer.</text>
</comment>
<keyword evidence="8 9" id="KW-0030">Aminoacyl-tRNA synthetase</keyword>
<keyword evidence="4 9" id="KW-0436">Ligase</keyword>
<evidence type="ECO:0000256" key="5">
    <source>
        <dbReference type="ARBA" id="ARBA00022741"/>
    </source>
</evidence>
<feature type="binding site" evidence="9">
    <location>
        <position position="220"/>
    </location>
    <ligand>
        <name>L-aspartate</name>
        <dbReference type="ChEBI" id="CHEBI:29991"/>
    </ligand>
</feature>
<dbReference type="CDD" id="cd04317">
    <property type="entry name" value="EcAspRS_like_N"/>
    <property type="match status" value="1"/>
</dbReference>
<dbReference type="Gene3D" id="2.40.50.140">
    <property type="entry name" value="Nucleic acid-binding proteins"/>
    <property type="match status" value="1"/>
</dbReference>
<dbReference type="HAMAP" id="MF_02075">
    <property type="entry name" value="Asp_tRNA_synth_type2"/>
    <property type="match status" value="1"/>
</dbReference>
<dbReference type="GO" id="GO:0005829">
    <property type="term" value="C:cytosol"/>
    <property type="evidence" value="ECO:0007669"/>
    <property type="project" value="TreeGrafter"/>
</dbReference>
<keyword evidence="5 9" id="KW-0547">Nucleotide-binding</keyword>
<dbReference type="SUPFAM" id="SSF50249">
    <property type="entry name" value="Nucleic acid-binding proteins"/>
    <property type="match status" value="1"/>
</dbReference>
<accession>A0A1G1X235</accession>
<dbReference type="GO" id="GO:0005524">
    <property type="term" value="F:ATP binding"/>
    <property type="evidence" value="ECO:0007669"/>
    <property type="project" value="UniProtKB-UniRule"/>
</dbReference>
<dbReference type="GO" id="GO:0003723">
    <property type="term" value="F:RNA binding"/>
    <property type="evidence" value="ECO:0007669"/>
    <property type="project" value="TreeGrafter"/>
</dbReference>
<evidence type="ECO:0000256" key="4">
    <source>
        <dbReference type="ARBA" id="ARBA00022598"/>
    </source>
</evidence>